<name>A0ABU6JG69_9BURK</name>
<comment type="caution">
    <text evidence="1">The sequence shown here is derived from an EMBL/GenBank/DDBJ whole genome shotgun (WGS) entry which is preliminary data.</text>
</comment>
<reference evidence="1 2" key="1">
    <citation type="submission" date="2023-10" db="EMBL/GenBank/DDBJ databases">
        <title>Noviherbaspirillum sp. CPCC 100848 genome assembly.</title>
        <authorList>
            <person name="Li X.Y."/>
            <person name="Fang X.M."/>
        </authorList>
    </citation>
    <scope>NUCLEOTIDE SEQUENCE [LARGE SCALE GENOMIC DNA]</scope>
    <source>
        <strain evidence="1 2">CPCC 100848</strain>
    </source>
</reference>
<evidence type="ECO:0000313" key="1">
    <source>
        <dbReference type="EMBL" id="MEC4722099.1"/>
    </source>
</evidence>
<organism evidence="1 2">
    <name type="scientific">Noviherbaspirillum album</name>
    <dbReference type="NCBI Taxonomy" id="3080276"/>
    <lineage>
        <taxon>Bacteria</taxon>
        <taxon>Pseudomonadati</taxon>
        <taxon>Pseudomonadota</taxon>
        <taxon>Betaproteobacteria</taxon>
        <taxon>Burkholderiales</taxon>
        <taxon>Oxalobacteraceae</taxon>
        <taxon>Noviherbaspirillum</taxon>
    </lineage>
</organism>
<proteinExistence type="predicted"/>
<dbReference type="RefSeq" id="WP_326508779.1">
    <property type="nucleotide sequence ID" value="NZ_JAWIIV010000025.1"/>
</dbReference>
<gene>
    <name evidence="1" type="ORF">RY831_23300</name>
</gene>
<protein>
    <recommendedName>
        <fullName evidence="3">Transposase</fullName>
    </recommendedName>
</protein>
<keyword evidence="2" id="KW-1185">Reference proteome</keyword>
<evidence type="ECO:0000313" key="2">
    <source>
        <dbReference type="Proteomes" id="UP001352263"/>
    </source>
</evidence>
<dbReference type="EMBL" id="JAWIIV010000025">
    <property type="protein sequence ID" value="MEC4722099.1"/>
    <property type="molecule type" value="Genomic_DNA"/>
</dbReference>
<evidence type="ECO:0008006" key="3">
    <source>
        <dbReference type="Google" id="ProtNLM"/>
    </source>
</evidence>
<sequence>MDLVMPAHTPIIRVIADGAYYSIELGEALFTAGVLPVIPLPTHAVVHGQENTTWHDQIVRYIKNKGNVYAFHKRYGYGARSLAEAQISRIKRRIDCALLMQKTESQQREGIIIANLINLWNAFGRPVSVKNA</sequence>
<accession>A0ABU6JG69</accession>
<dbReference type="Proteomes" id="UP001352263">
    <property type="component" value="Unassembled WGS sequence"/>
</dbReference>